<keyword evidence="1" id="KW-0812">Transmembrane</keyword>
<comment type="caution">
    <text evidence="2">The sequence shown here is derived from an EMBL/GenBank/DDBJ whole genome shotgun (WGS) entry which is preliminary data.</text>
</comment>
<evidence type="ECO:0000313" key="2">
    <source>
        <dbReference type="EMBL" id="KMT57858.1"/>
    </source>
</evidence>
<keyword evidence="1" id="KW-0472">Membrane</keyword>
<dbReference type="AlphaFoldDB" id="A0A0J8GAM3"/>
<dbReference type="OrthoDB" id="6443879at2"/>
<dbReference type="PATRIC" id="fig|1430899.3.peg.2607"/>
<protein>
    <recommendedName>
        <fullName evidence="4">DUF340 domain-containing protein</fullName>
    </recommendedName>
</protein>
<feature type="transmembrane region" description="Helical" evidence="1">
    <location>
        <begin position="104"/>
        <end position="126"/>
    </location>
</feature>
<dbReference type="RefSeq" id="WP_007476367.1">
    <property type="nucleotide sequence ID" value="NZ_KQ130623.1"/>
</dbReference>
<keyword evidence="1" id="KW-1133">Transmembrane helix</keyword>
<proteinExistence type="predicted"/>
<gene>
    <name evidence="2" type="ORF">X560_2556</name>
</gene>
<evidence type="ECO:0000256" key="1">
    <source>
        <dbReference type="SAM" id="Phobius"/>
    </source>
</evidence>
<sequence>MQNETLGKKYVKLGLILLLSVALILFTQGVKLWKNPESTPIVTNTLIGLLVLWLFAFLGIIISDVMKKTPVGFLRNFPVLGWVSLVSLLFCLSSDFFVKAISAVDFLSITTPILAFAGISVADHLVDLSKTSWKIGIVAIFVFIGTYLGSAILSQFGLWITGSL</sequence>
<feature type="transmembrane region" description="Helical" evidence="1">
    <location>
        <begin position="45"/>
        <end position="65"/>
    </location>
</feature>
<reference evidence="2 3" key="1">
    <citation type="journal article" date="2015" name="Genome Biol. Evol.">
        <title>Comparative Genomics of Listeria Sensu Lato: Genus-Wide Differences in Evolutionary Dynamics and the Progressive Gain of Complex, Potentially Pathogenicity-Related Traits through Lateral Gene Transfer.</title>
        <authorList>
            <person name="Chiara M."/>
            <person name="Caruso M."/>
            <person name="D'Erchia A.M."/>
            <person name="Manzari C."/>
            <person name="Fraccalvieri R."/>
            <person name="Goffredo E."/>
            <person name="Latorre L."/>
            <person name="Miccolupo A."/>
            <person name="Padalino I."/>
            <person name="Santagada G."/>
            <person name="Chiocco D."/>
            <person name="Pesole G."/>
            <person name="Horner D.S."/>
            <person name="Parisi A."/>
        </authorList>
    </citation>
    <scope>NUCLEOTIDE SEQUENCE [LARGE SCALE GENOMIC DNA]</scope>
    <source>
        <strain evidence="2 3">1991</strain>
    </source>
</reference>
<dbReference type="EMBL" id="AZHO01000038">
    <property type="protein sequence ID" value="KMT57858.1"/>
    <property type="molecule type" value="Genomic_DNA"/>
</dbReference>
<keyword evidence="3" id="KW-1185">Reference proteome</keyword>
<feature type="transmembrane region" description="Helical" evidence="1">
    <location>
        <begin position="138"/>
        <end position="160"/>
    </location>
</feature>
<evidence type="ECO:0000313" key="3">
    <source>
        <dbReference type="Proteomes" id="UP000052258"/>
    </source>
</evidence>
<evidence type="ECO:0008006" key="4">
    <source>
        <dbReference type="Google" id="ProtNLM"/>
    </source>
</evidence>
<feature type="transmembrane region" description="Helical" evidence="1">
    <location>
        <begin position="77"/>
        <end position="98"/>
    </location>
</feature>
<accession>A0A0J8GAM3</accession>
<name>A0A0J8GAM3_9LIST</name>
<organism evidence="2 3">
    <name type="scientific">Listeria fleischmannii 1991</name>
    <dbReference type="NCBI Taxonomy" id="1430899"/>
    <lineage>
        <taxon>Bacteria</taxon>
        <taxon>Bacillati</taxon>
        <taxon>Bacillota</taxon>
        <taxon>Bacilli</taxon>
        <taxon>Bacillales</taxon>
        <taxon>Listeriaceae</taxon>
        <taxon>Listeria</taxon>
    </lineage>
</organism>
<dbReference type="Proteomes" id="UP000052258">
    <property type="component" value="Unassembled WGS sequence"/>
</dbReference>